<dbReference type="InParanoid" id="A0A078B250"/>
<organism evidence="1 2">
    <name type="scientific">Stylonychia lemnae</name>
    <name type="common">Ciliate</name>
    <dbReference type="NCBI Taxonomy" id="5949"/>
    <lineage>
        <taxon>Eukaryota</taxon>
        <taxon>Sar</taxon>
        <taxon>Alveolata</taxon>
        <taxon>Ciliophora</taxon>
        <taxon>Intramacronucleata</taxon>
        <taxon>Spirotrichea</taxon>
        <taxon>Stichotrichia</taxon>
        <taxon>Sporadotrichida</taxon>
        <taxon>Oxytrichidae</taxon>
        <taxon>Stylonychinae</taxon>
        <taxon>Stylonychia</taxon>
    </lineage>
</organism>
<accession>A0A078B250</accession>
<evidence type="ECO:0000313" key="2">
    <source>
        <dbReference type="Proteomes" id="UP000039865"/>
    </source>
</evidence>
<proteinExistence type="predicted"/>
<gene>
    <name evidence="1" type="primary">Contig8729.g9318</name>
    <name evidence="1" type="ORF">STYLEM_17742</name>
</gene>
<protein>
    <submittedName>
        <fullName evidence="1">Uncharacterized protein</fullName>
    </submittedName>
</protein>
<dbReference type="EMBL" id="CCKQ01016749">
    <property type="protein sequence ID" value="CDW88620.1"/>
    <property type="molecule type" value="Genomic_DNA"/>
</dbReference>
<name>A0A078B250_STYLE</name>
<keyword evidence="2" id="KW-1185">Reference proteome</keyword>
<sequence length="709" mass="83176">MSSQSIFIGITVVAPILNQKRYESVFNEILQYLTTHQQDLITQVQNNRFLVFQSSNGSNGDQIILPIQSAYLHTCYFRINTAFQITQEDKKFGSIAWEVVNILKENFPSKIFLSQENLELCKPVFIPLQQTEELRRQISCLMSIKDEDRYLTPDEFEDAWSTLQFAEKINDQRSLNICLELLNHQVNNWYSVKYIVDTDTLLRIISKNDYSQLTSNKLLAQDLLDKVQNALSKEQNSGLMNNNETFDKYQNEDSQSQISDNTCLDMKQYDSKTGAEKPLSTRMCLFQLTESNDINRVTQILQTLSQKSKETLNQLKRKYNFTSKLTNVLRKYCNAEYGFDQISSRHGTFQYNLSKLFIILSSDYVVFLECLQHQTLDFMSQLIEEGVIYAYEDAISGVNNYSNTTQIGVQNSNNLANQGFNQPLFKFLKSSLDFLELAISKNYQEFLPQIRDNLRKIQSRMVKLVQKRENPLLNYFIQNYTGQNNQQNLDEVEDDPSIYIKPLQSDSQLLNQLQQLNVDQLTELKTISQDLYIFAVDLNTKVQRVEALVDLQEEHDEKYERLFYQLIGNPQTFKQANLNEQAQVYDREKQKAQNLKVGNYNNKVQFDLQEEQQQYPQKQPILKTQNSLKKIDQNQIYASNVSLQKENIFMRNQYEGGYEIPEKSYKDKNYNINDKENRNHYIGSPLRQFKRTNTDQRQVSTKDMREYYK</sequence>
<reference evidence="1 2" key="1">
    <citation type="submission" date="2014-06" db="EMBL/GenBank/DDBJ databases">
        <authorList>
            <person name="Swart Estienne"/>
        </authorList>
    </citation>
    <scope>NUCLEOTIDE SEQUENCE [LARGE SCALE GENOMIC DNA]</scope>
    <source>
        <strain evidence="1 2">130c</strain>
    </source>
</reference>
<dbReference type="OrthoDB" id="298170at2759"/>
<dbReference type="Proteomes" id="UP000039865">
    <property type="component" value="Unassembled WGS sequence"/>
</dbReference>
<evidence type="ECO:0000313" key="1">
    <source>
        <dbReference type="EMBL" id="CDW88620.1"/>
    </source>
</evidence>
<dbReference type="AlphaFoldDB" id="A0A078B250"/>